<dbReference type="CDD" id="cd01066">
    <property type="entry name" value="APP_MetAP"/>
    <property type="match status" value="1"/>
</dbReference>
<dbReference type="InterPro" id="IPR000994">
    <property type="entry name" value="Pept_M24"/>
</dbReference>
<reference evidence="3 4" key="1">
    <citation type="journal article" date="2019" name="Emerg. Microbes Infect.">
        <title>Comprehensive subspecies identification of 175 nontuberculous mycobacteria species based on 7547 genomic profiles.</title>
        <authorList>
            <person name="Matsumoto Y."/>
            <person name="Kinjo T."/>
            <person name="Motooka D."/>
            <person name="Nabeya D."/>
            <person name="Jung N."/>
            <person name="Uechi K."/>
            <person name="Horii T."/>
            <person name="Iida T."/>
            <person name="Fujita J."/>
            <person name="Nakamura S."/>
        </authorList>
    </citation>
    <scope>NUCLEOTIDE SEQUENCE [LARGE SCALE GENOMIC DNA]</scope>
    <source>
        <strain evidence="3 4">JCM 12603</strain>
    </source>
</reference>
<dbReference type="Pfam" id="PF01321">
    <property type="entry name" value="Creatinase_N"/>
    <property type="match status" value="1"/>
</dbReference>
<dbReference type="InterPro" id="IPR000587">
    <property type="entry name" value="Creatinase_N"/>
</dbReference>
<dbReference type="InterPro" id="IPR029149">
    <property type="entry name" value="Creatin/AminoP/Spt16_N"/>
</dbReference>
<dbReference type="SUPFAM" id="SSF55920">
    <property type="entry name" value="Creatinase/aminopeptidase"/>
    <property type="match status" value="1"/>
</dbReference>
<feature type="domain" description="Creatinase N-terminal" evidence="2">
    <location>
        <begin position="53"/>
        <end position="184"/>
    </location>
</feature>
<organism evidence="3 4">
    <name type="scientific">Mycolicibacterium poriferae</name>
    <dbReference type="NCBI Taxonomy" id="39694"/>
    <lineage>
        <taxon>Bacteria</taxon>
        <taxon>Bacillati</taxon>
        <taxon>Actinomycetota</taxon>
        <taxon>Actinomycetes</taxon>
        <taxon>Mycobacteriales</taxon>
        <taxon>Mycobacteriaceae</taxon>
        <taxon>Mycolicibacterium</taxon>
    </lineage>
</organism>
<evidence type="ECO:0000313" key="4">
    <source>
        <dbReference type="Proteomes" id="UP000466785"/>
    </source>
</evidence>
<protein>
    <submittedName>
        <fullName evidence="3">Peptidase</fullName>
    </submittedName>
</protein>
<keyword evidence="4" id="KW-1185">Reference proteome</keyword>
<evidence type="ECO:0000259" key="1">
    <source>
        <dbReference type="Pfam" id="PF00557"/>
    </source>
</evidence>
<proteinExistence type="predicted"/>
<dbReference type="Pfam" id="PF00557">
    <property type="entry name" value="Peptidase_M24"/>
    <property type="match status" value="1"/>
</dbReference>
<dbReference type="Gene3D" id="3.40.350.10">
    <property type="entry name" value="Creatinase/prolidase N-terminal domain"/>
    <property type="match status" value="1"/>
</dbReference>
<accession>A0A6N4VFS2</accession>
<dbReference type="SUPFAM" id="SSF53092">
    <property type="entry name" value="Creatinase/prolidase N-terminal domain"/>
    <property type="match status" value="1"/>
</dbReference>
<feature type="domain" description="Peptidase M24" evidence="1">
    <location>
        <begin position="198"/>
        <end position="417"/>
    </location>
</feature>
<evidence type="ECO:0000259" key="2">
    <source>
        <dbReference type="Pfam" id="PF01321"/>
    </source>
</evidence>
<name>A0A6N4VFS2_9MYCO</name>
<dbReference type="InterPro" id="IPR050659">
    <property type="entry name" value="Peptidase_M24B"/>
</dbReference>
<dbReference type="PANTHER" id="PTHR46112">
    <property type="entry name" value="AMINOPEPTIDASE"/>
    <property type="match status" value="1"/>
</dbReference>
<dbReference type="AlphaFoldDB" id="A0A6N4VFS2"/>
<dbReference type="Gene3D" id="3.90.230.10">
    <property type="entry name" value="Creatinase/methionine aminopeptidase superfamily"/>
    <property type="match status" value="1"/>
</dbReference>
<dbReference type="PANTHER" id="PTHR46112:SF2">
    <property type="entry name" value="XAA-PRO AMINOPEPTIDASE P-RELATED"/>
    <property type="match status" value="1"/>
</dbReference>
<sequence length="437" mass="46609">MTMSGTTSGAASAASRTTSLDAGVTQIARTGFTWLDIPQEPDFARMRRDVGARLHAAMADQGVDAVVLLGNGNVMYATGISWPLADAGLSHVERPVAVVLAGDEHPHLFLPFREGAAMESGLPDDHVHGPVYLEFDEGVAQFATILAELIPAGATVATDELTGAMRRAGSALFASAPVDAGPVIGAAKLVKTIDQIACVRRACQITEVAVGEIQRSLAPCARQIDLSAEFVRRTFELGATTNMFDSIWQVMPASKAAGTWTTTGDLALPLLTTERELAQGDVLWTDVSIAYHGYCSDHGRTWIVGQDPTPAQQRQFDRWRHIVDEVLAVTRAGATCGDLGRAATAAAGGEKPWLPHFYLGHGIGTSAAEMPMIGTDLGQKWDDEFVFPAGMLLVLEPLVWEDGTGGYRGEEIVVVTDGGWMPLTAYPYDPYEVTDGN</sequence>
<dbReference type="InterPro" id="IPR036005">
    <property type="entry name" value="Creatinase/aminopeptidase-like"/>
</dbReference>
<evidence type="ECO:0000313" key="3">
    <source>
        <dbReference type="EMBL" id="BBX53309.1"/>
    </source>
</evidence>
<dbReference type="EMBL" id="AP022570">
    <property type="protein sequence ID" value="BBX53309.1"/>
    <property type="molecule type" value="Genomic_DNA"/>
</dbReference>
<gene>
    <name evidence="3" type="ORF">MPOR_43350</name>
</gene>
<dbReference type="KEGG" id="mpof:MPOR_43350"/>
<dbReference type="Proteomes" id="UP000466785">
    <property type="component" value="Chromosome"/>
</dbReference>